<dbReference type="Pfam" id="PF13932">
    <property type="entry name" value="SAM_GIDA_C"/>
    <property type="match status" value="1"/>
</dbReference>
<dbReference type="InterPro" id="IPR044920">
    <property type="entry name" value="MnmG_C_subdom_sf"/>
</dbReference>
<proteinExistence type="inferred from homology"/>
<comment type="subunit">
    <text evidence="6">Homodimer. Heterotetramer of two MnmE and two MnmG subunits.</text>
</comment>
<accession>A0A455UGB8</accession>
<dbReference type="InterPro" id="IPR047001">
    <property type="entry name" value="MnmG_C_subdom"/>
</dbReference>
<dbReference type="PANTHER" id="PTHR11806">
    <property type="entry name" value="GLUCOSE INHIBITED DIVISION PROTEIN A"/>
    <property type="match status" value="1"/>
</dbReference>
<dbReference type="EMBL" id="AP019514">
    <property type="protein sequence ID" value="BBI65362.1"/>
    <property type="molecule type" value="Genomic_DNA"/>
</dbReference>
<keyword evidence="4" id="KW-0819">tRNA processing</keyword>
<evidence type="ECO:0000256" key="2">
    <source>
        <dbReference type="ARBA" id="ARBA00007653"/>
    </source>
</evidence>
<dbReference type="Gene3D" id="1.10.10.1800">
    <property type="entry name" value="tRNA uridine 5-carboxymethylaminomethyl modification enzyme MnmG/GidA"/>
    <property type="match status" value="1"/>
</dbReference>
<dbReference type="GO" id="GO:0050660">
    <property type="term" value="F:flavin adenine dinucleotide binding"/>
    <property type="evidence" value="ECO:0007669"/>
    <property type="project" value="InterPro"/>
</dbReference>
<feature type="domain" description="tRNA uridine 5-carboxymethylaminomethyl modification enzyme C-terminal subdomain" evidence="7">
    <location>
        <begin position="30"/>
        <end position="93"/>
    </location>
</feature>
<sequence>MNYSDLANLPGIEGTLVTDPAVAEQVQIQAKYQGYIDRQQHEIDKLKRHEATPLPAELDYLKVEGLSNEIRQKLAEARPETLAHAARISGVTRRPSLFCWCI</sequence>
<evidence type="ECO:0000256" key="1">
    <source>
        <dbReference type="ARBA" id="ARBA00001974"/>
    </source>
</evidence>
<dbReference type="InterPro" id="IPR049312">
    <property type="entry name" value="GIDA_C_N"/>
</dbReference>
<evidence type="ECO:0000256" key="5">
    <source>
        <dbReference type="ARBA" id="ARBA00022827"/>
    </source>
</evidence>
<dbReference type="AlphaFoldDB" id="A0A455UGB8"/>
<organism evidence="8 9">
    <name type="scientific">Vreelandella sulfidaeris</name>
    <dbReference type="NCBI Taxonomy" id="115553"/>
    <lineage>
        <taxon>Bacteria</taxon>
        <taxon>Pseudomonadati</taxon>
        <taxon>Pseudomonadota</taxon>
        <taxon>Gammaproteobacteria</taxon>
        <taxon>Oceanospirillales</taxon>
        <taxon>Halomonadaceae</taxon>
        <taxon>Vreelandella</taxon>
    </lineage>
</organism>
<name>A0A455UGB8_9GAMM</name>
<dbReference type="Gene3D" id="1.10.150.570">
    <property type="entry name" value="GidA associated domain, C-terminal subdomain"/>
    <property type="match status" value="1"/>
</dbReference>
<dbReference type="GO" id="GO:0030488">
    <property type="term" value="P:tRNA methylation"/>
    <property type="evidence" value="ECO:0007669"/>
    <property type="project" value="TreeGrafter"/>
</dbReference>
<dbReference type="Pfam" id="PF21680">
    <property type="entry name" value="GIDA_C_1st"/>
    <property type="match status" value="1"/>
</dbReference>
<evidence type="ECO:0000256" key="4">
    <source>
        <dbReference type="ARBA" id="ARBA00022694"/>
    </source>
</evidence>
<evidence type="ECO:0000313" key="9">
    <source>
        <dbReference type="Proteomes" id="UP000320231"/>
    </source>
</evidence>
<protein>
    <recommendedName>
        <fullName evidence="7">tRNA uridine 5-carboxymethylaminomethyl modification enzyme C-terminal subdomain domain-containing protein</fullName>
    </recommendedName>
</protein>
<dbReference type="InterPro" id="IPR002218">
    <property type="entry name" value="MnmG-rel"/>
</dbReference>
<dbReference type="KEGG" id="hsr:HSBAA_66680"/>
<dbReference type="PANTHER" id="PTHR11806:SF0">
    <property type="entry name" value="PROTEIN MTO1 HOMOLOG, MITOCHONDRIAL"/>
    <property type="match status" value="1"/>
</dbReference>
<dbReference type="GO" id="GO:0005829">
    <property type="term" value="C:cytosol"/>
    <property type="evidence" value="ECO:0007669"/>
    <property type="project" value="TreeGrafter"/>
</dbReference>
<evidence type="ECO:0000256" key="6">
    <source>
        <dbReference type="ARBA" id="ARBA00025948"/>
    </source>
</evidence>
<dbReference type="Proteomes" id="UP000320231">
    <property type="component" value="Chromosome"/>
</dbReference>
<evidence type="ECO:0000256" key="3">
    <source>
        <dbReference type="ARBA" id="ARBA00022630"/>
    </source>
</evidence>
<dbReference type="FunFam" id="1.10.150.570:FF:000001">
    <property type="entry name" value="tRNA uridine 5-carboxymethylaminomethyl modification enzyme MnmG"/>
    <property type="match status" value="1"/>
</dbReference>
<keyword evidence="5" id="KW-0274">FAD</keyword>
<gene>
    <name evidence="8" type="ORF">HSBAA_66680</name>
</gene>
<dbReference type="SMART" id="SM01228">
    <property type="entry name" value="GIDA_assoc_3"/>
    <property type="match status" value="1"/>
</dbReference>
<comment type="cofactor">
    <cofactor evidence="1">
        <name>FAD</name>
        <dbReference type="ChEBI" id="CHEBI:57692"/>
    </cofactor>
</comment>
<dbReference type="GO" id="GO:0002098">
    <property type="term" value="P:tRNA wobble uridine modification"/>
    <property type="evidence" value="ECO:0007669"/>
    <property type="project" value="TreeGrafter"/>
</dbReference>
<evidence type="ECO:0000259" key="7">
    <source>
        <dbReference type="SMART" id="SM01228"/>
    </source>
</evidence>
<dbReference type="InterPro" id="IPR026904">
    <property type="entry name" value="MnmG_C"/>
</dbReference>
<evidence type="ECO:0000313" key="8">
    <source>
        <dbReference type="EMBL" id="BBI65362.1"/>
    </source>
</evidence>
<reference evidence="8 9" key="1">
    <citation type="journal article" date="2019" name="Microbiol. Resour. Announc.">
        <title>Complete Genome Sequence of Halomonas sulfidaeris Strain Esulfide1 Isolated from a Metal Sulfide Rock at a Depth of 2,200 Meters, Obtained Using Nanopore Sequencing.</title>
        <authorList>
            <person name="Saito M."/>
            <person name="Nishigata A."/>
            <person name="Galipon J."/>
            <person name="Arakawa K."/>
        </authorList>
    </citation>
    <scope>NUCLEOTIDE SEQUENCE [LARGE SCALE GENOMIC DNA]</scope>
    <source>
        <strain evidence="8 9">ATCC BAA-803</strain>
    </source>
</reference>
<comment type="similarity">
    <text evidence="2">Belongs to the MnmG family.</text>
</comment>
<keyword evidence="3" id="KW-0285">Flavoprotein</keyword>